<dbReference type="GO" id="GO:0006094">
    <property type="term" value="P:gluconeogenesis"/>
    <property type="evidence" value="ECO:0007669"/>
    <property type="project" value="UniProtKB-UniRule"/>
</dbReference>
<dbReference type="InterPro" id="IPR035476">
    <property type="entry name" value="SIS_PGI_1"/>
</dbReference>
<dbReference type="GO" id="GO:0051156">
    <property type="term" value="P:glucose 6-phosphate metabolic process"/>
    <property type="evidence" value="ECO:0007669"/>
    <property type="project" value="TreeGrafter"/>
</dbReference>
<dbReference type="GO" id="GO:0048029">
    <property type="term" value="F:monosaccharide binding"/>
    <property type="evidence" value="ECO:0007669"/>
    <property type="project" value="TreeGrafter"/>
</dbReference>
<evidence type="ECO:0000256" key="6">
    <source>
        <dbReference type="ARBA" id="ARBA00029321"/>
    </source>
</evidence>
<dbReference type="UniPathway" id="UPA00109">
    <property type="reaction ID" value="UER00181"/>
</dbReference>
<evidence type="ECO:0000256" key="4">
    <source>
        <dbReference type="ARBA" id="ARBA00023152"/>
    </source>
</evidence>
<keyword evidence="7" id="KW-0963">Cytoplasm</keyword>
<feature type="active site" description="Proton donor" evidence="7">
    <location>
        <position position="351"/>
    </location>
</feature>
<evidence type="ECO:0000256" key="1">
    <source>
        <dbReference type="ARBA" id="ARBA00004926"/>
    </source>
</evidence>
<keyword evidence="4 7" id="KW-0324">Glycolysis</keyword>
<keyword evidence="5 7" id="KW-0413">Isomerase</keyword>
<sequence>MSTLTESPAWLALAAHHAQIKNQPIASFFERDPQRFTEFSRQFGTILLDFSKQPLDETAIACLFALARQQKLQDWIRRMFSGDRINTTENRAALHIALRADTPVYLDGVDVVPEVNAVLQQMAGFVAAIQDHTHRGYSGLPIADVVNIGIGGSDLGPVMVTEALKPYCLPQLKVHFVSNIDGAQLDNILRNLNPATTLFIIASKTFTTQETLTNAHSARTWFLQNGGDEAAVARHFVAVSTNIAAVQQFGIAAENMFTFWDWVGGRYSLWSAIGLPIALAIGMDNFRALLAGARDMDQHFLNTALEDNLPVLLGLIGIWQINFCQATSQVILPYDQSLHRFSAYLQQLGMESLGKRVTRDGDAVDYSTGVIVWGEPGTNGQHAFYQLLHQGTQVFNADFLAPCNSQHPLHHHHTMLLANFFAQTEALMRGKDAQTVRVELEAEGIPQQLIEQLLPHRVFPGNQGTTSILFNKLDPATLGALVALYEHKVFVQSVIWNINPFDQWGVELGKQLANTILSELTNDRSPAEHDASTSGLMHYFREQRARINE</sequence>
<dbReference type="GO" id="GO:0097367">
    <property type="term" value="F:carbohydrate derivative binding"/>
    <property type="evidence" value="ECO:0007669"/>
    <property type="project" value="InterPro"/>
</dbReference>
<comment type="similarity">
    <text evidence="2 7 8">Belongs to the GPI family.</text>
</comment>
<dbReference type="Pfam" id="PF00342">
    <property type="entry name" value="PGI"/>
    <property type="match status" value="1"/>
</dbReference>
<dbReference type="SUPFAM" id="SSF53697">
    <property type="entry name" value="SIS domain"/>
    <property type="match status" value="1"/>
</dbReference>
<dbReference type="FunFam" id="3.40.50.10490:FF:000004">
    <property type="entry name" value="Glucose-6-phosphate isomerase"/>
    <property type="match status" value="1"/>
</dbReference>
<dbReference type="GO" id="GO:0006096">
    <property type="term" value="P:glycolytic process"/>
    <property type="evidence" value="ECO:0007669"/>
    <property type="project" value="UniProtKB-UniRule"/>
</dbReference>
<comment type="catalytic activity">
    <reaction evidence="6 7 8">
        <text>alpha-D-glucose 6-phosphate = beta-D-fructose 6-phosphate</text>
        <dbReference type="Rhea" id="RHEA:11816"/>
        <dbReference type="ChEBI" id="CHEBI:57634"/>
        <dbReference type="ChEBI" id="CHEBI:58225"/>
        <dbReference type="EC" id="5.3.1.9"/>
    </reaction>
</comment>
<evidence type="ECO:0000256" key="7">
    <source>
        <dbReference type="HAMAP-Rule" id="MF_00473"/>
    </source>
</evidence>
<protein>
    <recommendedName>
        <fullName evidence="7">Glucose-6-phosphate isomerase</fullName>
        <shortName evidence="7">GPI</shortName>
        <ecNumber evidence="7">5.3.1.9</ecNumber>
    </recommendedName>
    <alternativeName>
        <fullName evidence="7">Phosphoglucose isomerase</fullName>
        <shortName evidence="7">PGI</shortName>
    </alternativeName>
    <alternativeName>
        <fullName evidence="7">Phosphohexose isomerase</fullName>
        <shortName evidence="7">PHI</shortName>
    </alternativeName>
</protein>
<accession>A0A1G5SFI1</accession>
<dbReference type="RefSeq" id="WP_090286669.1">
    <property type="nucleotide sequence ID" value="NZ_FMWO01000055.1"/>
</dbReference>
<name>A0A1G5SFI1_9PROT</name>
<dbReference type="InterPro" id="IPR046348">
    <property type="entry name" value="SIS_dom_sf"/>
</dbReference>
<dbReference type="PRINTS" id="PR00662">
    <property type="entry name" value="G6PISOMERASE"/>
</dbReference>
<dbReference type="NCBIfam" id="NF001211">
    <property type="entry name" value="PRK00179.1"/>
    <property type="match status" value="1"/>
</dbReference>
<keyword evidence="3 7" id="KW-0312">Gluconeogenesis</keyword>
<dbReference type="EC" id="5.3.1.9" evidence="7"/>
<dbReference type="CDD" id="cd05016">
    <property type="entry name" value="SIS_PGI_2"/>
    <property type="match status" value="1"/>
</dbReference>
<dbReference type="GO" id="GO:0004347">
    <property type="term" value="F:glucose-6-phosphate isomerase activity"/>
    <property type="evidence" value="ECO:0007669"/>
    <property type="project" value="UniProtKB-UniRule"/>
</dbReference>
<dbReference type="InterPro" id="IPR023096">
    <property type="entry name" value="G6P_Isomerase_C"/>
</dbReference>
<dbReference type="Gene3D" id="1.10.1390.10">
    <property type="match status" value="1"/>
</dbReference>
<dbReference type="STRING" id="51642.NSMM_470025"/>
<dbReference type="InterPro" id="IPR018189">
    <property type="entry name" value="Phosphoglucose_isomerase_CS"/>
</dbReference>
<comment type="subcellular location">
    <subcellularLocation>
        <location evidence="7">Cytoplasm</location>
    </subcellularLocation>
</comment>
<comment type="pathway">
    <text evidence="1 7 8">Carbohydrate degradation; glycolysis; D-glyceraldehyde 3-phosphate and glycerone phosphate from D-glucose: step 2/4.</text>
</comment>
<dbReference type="Gene3D" id="3.40.50.10490">
    <property type="entry name" value="Glucose-6-phosphate isomerase like protein, domain 1"/>
    <property type="match status" value="2"/>
</dbReference>
<organism evidence="9 10">
    <name type="scientific">Nitrosomonas mobilis</name>
    <dbReference type="NCBI Taxonomy" id="51642"/>
    <lineage>
        <taxon>Bacteria</taxon>
        <taxon>Pseudomonadati</taxon>
        <taxon>Pseudomonadota</taxon>
        <taxon>Betaproteobacteria</taxon>
        <taxon>Nitrosomonadales</taxon>
        <taxon>Nitrosomonadaceae</taxon>
        <taxon>Nitrosomonas</taxon>
    </lineage>
</organism>
<evidence type="ECO:0000313" key="10">
    <source>
        <dbReference type="Proteomes" id="UP000198729"/>
    </source>
</evidence>
<dbReference type="PROSITE" id="PS00174">
    <property type="entry name" value="P_GLUCOSE_ISOMERASE_2"/>
    <property type="match status" value="1"/>
</dbReference>
<evidence type="ECO:0000256" key="8">
    <source>
        <dbReference type="RuleBase" id="RU000612"/>
    </source>
</evidence>
<dbReference type="CDD" id="cd05015">
    <property type="entry name" value="SIS_PGI_1"/>
    <property type="match status" value="1"/>
</dbReference>
<dbReference type="PANTHER" id="PTHR11469:SF1">
    <property type="entry name" value="GLUCOSE-6-PHOSPHATE ISOMERASE"/>
    <property type="match status" value="1"/>
</dbReference>
<dbReference type="InterPro" id="IPR035482">
    <property type="entry name" value="SIS_PGI_2"/>
</dbReference>
<proteinExistence type="inferred from homology"/>
<comment type="pathway">
    <text evidence="7">Carbohydrate biosynthesis; gluconeogenesis.</text>
</comment>
<feature type="active site" evidence="7">
    <location>
        <position position="382"/>
    </location>
</feature>
<dbReference type="OrthoDB" id="140919at2"/>
<keyword evidence="10" id="KW-1185">Reference proteome</keyword>
<dbReference type="EMBL" id="FMWO01000055">
    <property type="protein sequence ID" value="SCZ85956.1"/>
    <property type="molecule type" value="Genomic_DNA"/>
</dbReference>
<dbReference type="FunFam" id="1.10.1390.10:FF:000001">
    <property type="entry name" value="Glucose-6-phosphate isomerase"/>
    <property type="match status" value="1"/>
</dbReference>
<gene>
    <name evidence="7 9" type="primary">pgi</name>
    <name evidence="9" type="ORF">NSMM_470025</name>
</gene>
<evidence type="ECO:0000313" key="9">
    <source>
        <dbReference type="EMBL" id="SCZ85956.1"/>
    </source>
</evidence>
<dbReference type="AlphaFoldDB" id="A0A1G5SFI1"/>
<dbReference type="Proteomes" id="UP000198729">
    <property type="component" value="Unassembled WGS sequence"/>
</dbReference>
<dbReference type="InterPro" id="IPR001672">
    <property type="entry name" value="G6P_Isomerase"/>
</dbReference>
<dbReference type="UniPathway" id="UPA00138"/>
<dbReference type="PANTHER" id="PTHR11469">
    <property type="entry name" value="GLUCOSE-6-PHOSPHATE ISOMERASE"/>
    <property type="match status" value="1"/>
</dbReference>
<evidence type="ECO:0000256" key="5">
    <source>
        <dbReference type="ARBA" id="ARBA00023235"/>
    </source>
</evidence>
<dbReference type="GO" id="GO:0005829">
    <property type="term" value="C:cytosol"/>
    <property type="evidence" value="ECO:0007669"/>
    <property type="project" value="TreeGrafter"/>
</dbReference>
<dbReference type="PROSITE" id="PS00765">
    <property type="entry name" value="P_GLUCOSE_ISOMERASE_1"/>
    <property type="match status" value="1"/>
</dbReference>
<comment type="function">
    <text evidence="7">Catalyzes the reversible isomerization of glucose-6-phosphate to fructose-6-phosphate.</text>
</comment>
<reference evidence="9 10" key="1">
    <citation type="submission" date="2016-10" db="EMBL/GenBank/DDBJ databases">
        <authorList>
            <person name="de Groot N.N."/>
        </authorList>
    </citation>
    <scope>NUCLEOTIDE SEQUENCE [LARGE SCALE GENOMIC DNA]</scope>
    <source>
        <strain evidence="9">1</strain>
    </source>
</reference>
<dbReference type="PROSITE" id="PS51463">
    <property type="entry name" value="P_GLUCOSE_ISOMERASE_3"/>
    <property type="match status" value="1"/>
</dbReference>
<evidence type="ECO:0000256" key="3">
    <source>
        <dbReference type="ARBA" id="ARBA00022432"/>
    </source>
</evidence>
<feature type="active site" evidence="7">
    <location>
        <position position="510"/>
    </location>
</feature>
<evidence type="ECO:0000256" key="2">
    <source>
        <dbReference type="ARBA" id="ARBA00006604"/>
    </source>
</evidence>
<dbReference type="HAMAP" id="MF_00473">
    <property type="entry name" value="G6P_isomerase"/>
    <property type="match status" value="1"/>
</dbReference>